<dbReference type="EMBL" id="BKZV01000002">
    <property type="protein sequence ID" value="GER83171.1"/>
    <property type="molecule type" value="Genomic_DNA"/>
</dbReference>
<name>A0A5J4K923_9CHLR</name>
<keyword evidence="3 6" id="KW-0547">Nucleotide-binding</keyword>
<evidence type="ECO:0000256" key="1">
    <source>
        <dbReference type="ARBA" id="ARBA00012513"/>
    </source>
</evidence>
<dbReference type="InterPro" id="IPR008271">
    <property type="entry name" value="Ser/Thr_kinase_AS"/>
</dbReference>
<evidence type="ECO:0000256" key="8">
    <source>
        <dbReference type="SAM" id="Phobius"/>
    </source>
</evidence>
<accession>A0A5J4K923</accession>
<dbReference type="SMART" id="SM00220">
    <property type="entry name" value="S_TKc"/>
    <property type="match status" value="1"/>
</dbReference>
<dbReference type="InterPro" id="IPR000719">
    <property type="entry name" value="Prot_kinase_dom"/>
</dbReference>
<evidence type="ECO:0000256" key="3">
    <source>
        <dbReference type="ARBA" id="ARBA00022741"/>
    </source>
</evidence>
<evidence type="ECO:0000313" key="10">
    <source>
        <dbReference type="EMBL" id="GER83171.1"/>
    </source>
</evidence>
<dbReference type="InterPro" id="IPR017441">
    <property type="entry name" value="Protein_kinase_ATP_BS"/>
</dbReference>
<sequence length="614" mass="67667">MADYSGQQLGHYRLERLLGQGAFAQVYLATHLHLDTKAAVKILHQVTDQSAIEQFRREARTIAALLHPHIVRVFDFGLHEGRIPYLVMDYLPGGTLRQRHPPGSRLPLAVALDYTRQIGEALQYAHEARIVHRDVKPENMLIGRDNSVLLADFGIATIAASTRLATVEDLAGTVTYMAPEQIQGHPRPESDQYALAVVLYEWLCGRPPFRGSFAEVAAQHCTAAPPPLSQQVSDLHPDIEQAILRALAKDWRARFPSIRDFASALVEATAETIRVSSSPQPGPPPSAASQPPPGSMPISTSPLSSSVLDLTASEPGVLPDRNRSQYAVSRDSDTTSQARLPASPKRTRTATRRPYAPRAPRAAQRRSTASWASFAVYSAGHASPQTTWPPPPPFPLNYLPLARGHLTVSQAVAMLLYLLLALGPTLPLFLLAYQMPPTTTPLPSWAIINLLTVLLLLPVAPTLAGKIFGGWRGALVSCMTILVLWNLNAPLSRHGFFPTTWQSAVALAGWPLASALTGWRVWRNPFRSFRRAWRLHLAGLLIMLATLTIGLIYSTPLDQLSQPSNQQFEEYVSLYCCFFPIWLILSSTCGTLLEMLLQKLTELLQPRLRKGQPE</sequence>
<organism evidence="10 11">
    <name type="scientific">Thermogemmatispora aurantia</name>
    <dbReference type="NCBI Taxonomy" id="2045279"/>
    <lineage>
        <taxon>Bacteria</taxon>
        <taxon>Bacillati</taxon>
        <taxon>Chloroflexota</taxon>
        <taxon>Ktedonobacteria</taxon>
        <taxon>Thermogemmatisporales</taxon>
        <taxon>Thermogemmatisporaceae</taxon>
        <taxon>Thermogemmatispora</taxon>
    </lineage>
</organism>
<protein>
    <recommendedName>
        <fullName evidence="1">non-specific serine/threonine protein kinase</fullName>
        <ecNumber evidence="1">2.7.11.1</ecNumber>
    </recommendedName>
</protein>
<dbReference type="SUPFAM" id="SSF56112">
    <property type="entry name" value="Protein kinase-like (PK-like)"/>
    <property type="match status" value="1"/>
</dbReference>
<evidence type="ECO:0000256" key="2">
    <source>
        <dbReference type="ARBA" id="ARBA00022679"/>
    </source>
</evidence>
<feature type="region of interest" description="Disordered" evidence="7">
    <location>
        <begin position="273"/>
        <end position="365"/>
    </location>
</feature>
<keyword evidence="5 6" id="KW-0067">ATP-binding</keyword>
<evidence type="ECO:0000256" key="5">
    <source>
        <dbReference type="ARBA" id="ARBA00022840"/>
    </source>
</evidence>
<evidence type="ECO:0000259" key="9">
    <source>
        <dbReference type="PROSITE" id="PS50011"/>
    </source>
</evidence>
<dbReference type="PANTHER" id="PTHR43289:SF6">
    <property type="entry name" value="SERINE_THREONINE-PROTEIN KINASE NEKL-3"/>
    <property type="match status" value="1"/>
</dbReference>
<feature type="domain" description="Protein kinase" evidence="9">
    <location>
        <begin position="12"/>
        <end position="266"/>
    </location>
</feature>
<keyword evidence="8" id="KW-0812">Transmembrane</keyword>
<keyword evidence="11" id="KW-1185">Reference proteome</keyword>
<dbReference type="AlphaFoldDB" id="A0A5J4K923"/>
<feature type="transmembrane region" description="Helical" evidence="8">
    <location>
        <begin position="411"/>
        <end position="433"/>
    </location>
</feature>
<feature type="binding site" evidence="6">
    <location>
        <position position="41"/>
    </location>
    <ligand>
        <name>ATP</name>
        <dbReference type="ChEBI" id="CHEBI:30616"/>
    </ligand>
</feature>
<evidence type="ECO:0000256" key="7">
    <source>
        <dbReference type="SAM" id="MobiDB-lite"/>
    </source>
</evidence>
<evidence type="ECO:0000313" key="11">
    <source>
        <dbReference type="Proteomes" id="UP000334820"/>
    </source>
</evidence>
<dbReference type="PROSITE" id="PS00107">
    <property type="entry name" value="PROTEIN_KINASE_ATP"/>
    <property type="match status" value="1"/>
</dbReference>
<feature type="compositionally biased region" description="Low complexity" evidence="7">
    <location>
        <begin position="296"/>
        <end position="306"/>
    </location>
</feature>
<reference evidence="10 11" key="1">
    <citation type="journal article" date="2019" name="Int. J. Syst. Evol. Microbiol.">
        <title>Thermogemmatispora aurantia sp. nov. and Thermogemmatispora argillosa sp. nov., within the class Ktedonobacteria, and emended description of the genus Thermogemmatispora.</title>
        <authorList>
            <person name="Zheng Y."/>
            <person name="Wang C.M."/>
            <person name="Sakai Y."/>
            <person name="Abe K."/>
            <person name="Yokota A."/>
            <person name="Yabe S."/>
        </authorList>
    </citation>
    <scope>NUCLEOTIDE SEQUENCE [LARGE SCALE GENOMIC DNA]</scope>
    <source>
        <strain evidence="10 11">A1-2</strain>
    </source>
</reference>
<dbReference type="RefSeq" id="WP_151727974.1">
    <property type="nucleotide sequence ID" value="NZ_BKZV01000002.1"/>
</dbReference>
<keyword evidence="4" id="KW-0418">Kinase</keyword>
<dbReference type="Pfam" id="PF00069">
    <property type="entry name" value="Pkinase"/>
    <property type="match status" value="1"/>
</dbReference>
<feature type="transmembrane region" description="Helical" evidence="8">
    <location>
        <begin position="533"/>
        <end position="552"/>
    </location>
</feature>
<keyword evidence="2" id="KW-0808">Transferase</keyword>
<proteinExistence type="predicted"/>
<keyword evidence="8" id="KW-1133">Transmembrane helix</keyword>
<gene>
    <name evidence="10" type="ORF">KTAU_18080</name>
</gene>
<dbReference type="PANTHER" id="PTHR43289">
    <property type="entry name" value="MITOGEN-ACTIVATED PROTEIN KINASE KINASE KINASE 20-RELATED"/>
    <property type="match status" value="1"/>
</dbReference>
<dbReference type="Proteomes" id="UP000334820">
    <property type="component" value="Unassembled WGS sequence"/>
</dbReference>
<dbReference type="GO" id="GO:0004674">
    <property type="term" value="F:protein serine/threonine kinase activity"/>
    <property type="evidence" value="ECO:0007669"/>
    <property type="project" value="UniProtKB-EC"/>
</dbReference>
<dbReference type="CDD" id="cd14014">
    <property type="entry name" value="STKc_PknB_like"/>
    <property type="match status" value="1"/>
</dbReference>
<feature type="compositionally biased region" description="Low complexity" evidence="7">
    <location>
        <begin position="352"/>
        <end position="365"/>
    </location>
</feature>
<evidence type="ECO:0000256" key="6">
    <source>
        <dbReference type="PROSITE-ProRule" id="PRU10141"/>
    </source>
</evidence>
<dbReference type="PROSITE" id="PS00108">
    <property type="entry name" value="PROTEIN_KINASE_ST"/>
    <property type="match status" value="1"/>
</dbReference>
<feature type="transmembrane region" description="Helical" evidence="8">
    <location>
        <begin position="572"/>
        <end position="597"/>
    </location>
</feature>
<dbReference type="Gene3D" id="3.30.200.20">
    <property type="entry name" value="Phosphorylase Kinase, domain 1"/>
    <property type="match status" value="1"/>
</dbReference>
<feature type="transmembrane region" description="Helical" evidence="8">
    <location>
        <begin position="501"/>
        <end position="521"/>
    </location>
</feature>
<feature type="transmembrane region" description="Helical" evidence="8">
    <location>
        <begin position="445"/>
        <end position="464"/>
    </location>
</feature>
<feature type="compositionally biased region" description="Pro residues" evidence="7">
    <location>
        <begin position="280"/>
        <end position="295"/>
    </location>
</feature>
<evidence type="ECO:0000256" key="4">
    <source>
        <dbReference type="ARBA" id="ARBA00022777"/>
    </source>
</evidence>
<dbReference type="EC" id="2.7.11.1" evidence="1"/>
<dbReference type="InterPro" id="IPR011009">
    <property type="entry name" value="Kinase-like_dom_sf"/>
</dbReference>
<keyword evidence="8" id="KW-0472">Membrane</keyword>
<dbReference type="PROSITE" id="PS50011">
    <property type="entry name" value="PROTEIN_KINASE_DOM"/>
    <property type="match status" value="1"/>
</dbReference>
<dbReference type="GO" id="GO:0005524">
    <property type="term" value="F:ATP binding"/>
    <property type="evidence" value="ECO:0007669"/>
    <property type="project" value="UniProtKB-UniRule"/>
</dbReference>
<comment type="caution">
    <text evidence="10">The sequence shown here is derived from an EMBL/GenBank/DDBJ whole genome shotgun (WGS) entry which is preliminary data.</text>
</comment>
<dbReference type="Gene3D" id="1.10.510.10">
    <property type="entry name" value="Transferase(Phosphotransferase) domain 1"/>
    <property type="match status" value="1"/>
</dbReference>